<protein>
    <recommendedName>
        <fullName evidence="2">DUF6534 domain-containing protein</fullName>
    </recommendedName>
</protein>
<dbReference type="InterPro" id="IPR045339">
    <property type="entry name" value="DUF6534"/>
</dbReference>
<dbReference type="HOGENOM" id="CLU_046025_5_3_1"/>
<dbReference type="PANTHER" id="PTHR40465">
    <property type="entry name" value="CHROMOSOME 1, WHOLE GENOME SHOTGUN SEQUENCE"/>
    <property type="match status" value="1"/>
</dbReference>
<evidence type="ECO:0000313" key="3">
    <source>
        <dbReference type="EMBL" id="EKM50911.1"/>
    </source>
</evidence>
<keyword evidence="1" id="KW-0812">Transmembrane</keyword>
<keyword evidence="1" id="KW-1133">Transmembrane helix</keyword>
<keyword evidence="1" id="KW-0472">Membrane</keyword>
<proteinExistence type="predicted"/>
<feature type="domain" description="DUF6534" evidence="2">
    <location>
        <begin position="170"/>
        <end position="253"/>
    </location>
</feature>
<evidence type="ECO:0000313" key="4">
    <source>
        <dbReference type="Proteomes" id="UP000008370"/>
    </source>
</evidence>
<evidence type="ECO:0000259" key="2">
    <source>
        <dbReference type="Pfam" id="PF20152"/>
    </source>
</evidence>
<dbReference type="Proteomes" id="UP000008370">
    <property type="component" value="Unassembled WGS sequence"/>
</dbReference>
<feature type="transmembrane region" description="Helical" evidence="1">
    <location>
        <begin position="160"/>
        <end position="184"/>
    </location>
</feature>
<dbReference type="KEGG" id="pco:PHACADRAFT_262800"/>
<feature type="transmembrane region" description="Helical" evidence="1">
    <location>
        <begin position="89"/>
        <end position="113"/>
    </location>
</feature>
<dbReference type="PANTHER" id="PTHR40465:SF1">
    <property type="entry name" value="DUF6534 DOMAIN-CONTAINING PROTEIN"/>
    <property type="match status" value="1"/>
</dbReference>
<sequence>MPASLSLLPGPSLGPFLIGTVVSAIFFGVLCLQCYIFLKQSGEKRRIPLGRSLISLIWFLNALNLFSSIWTCYLLMVTNFGNVEGLIGAIPWSVTSFIMCTALSDCVVQGYFVWHIWTRSGNRQILTATLGSCVIITCCFLIALGSKITALESSLNSMDWLFYLSMGFDTITNLGITTVLSFYLSRKRRSPLYRWDHMITTPVIFMFQTGVLCLIEVFLVILLRRLRPNDFIYWGICIPYSTLYATVLLSLLNGGVITEDGRRSMKSGFVLRRLSRSVDPSAEHDIHADMQRAIDIGADSQVTTELPLAVHVEKIVEKEKRMTAL</sequence>
<dbReference type="OrthoDB" id="10422697at2759"/>
<evidence type="ECO:0000256" key="1">
    <source>
        <dbReference type="SAM" id="Phobius"/>
    </source>
</evidence>
<accession>K5UMJ8</accession>
<feature type="transmembrane region" description="Helical" evidence="1">
    <location>
        <begin position="232"/>
        <end position="257"/>
    </location>
</feature>
<dbReference type="Pfam" id="PF20152">
    <property type="entry name" value="DUF6534"/>
    <property type="match status" value="1"/>
</dbReference>
<dbReference type="RefSeq" id="XP_007400078.1">
    <property type="nucleotide sequence ID" value="XM_007400016.1"/>
</dbReference>
<keyword evidence="4" id="KW-1185">Reference proteome</keyword>
<dbReference type="AlphaFoldDB" id="K5UMJ8"/>
<dbReference type="GeneID" id="18918383"/>
<reference evidence="3 4" key="1">
    <citation type="journal article" date="2012" name="BMC Genomics">
        <title>Comparative genomics of the white-rot fungi, Phanerochaete carnosa and P. chrysosporium, to elucidate the genetic basis of the distinct wood types they colonize.</title>
        <authorList>
            <person name="Suzuki H."/>
            <person name="MacDonald J."/>
            <person name="Syed K."/>
            <person name="Salamov A."/>
            <person name="Hori C."/>
            <person name="Aerts A."/>
            <person name="Henrissat B."/>
            <person name="Wiebenga A."/>
            <person name="vanKuyk P.A."/>
            <person name="Barry K."/>
            <person name="Lindquist E."/>
            <person name="LaButti K."/>
            <person name="Lapidus A."/>
            <person name="Lucas S."/>
            <person name="Coutinho P."/>
            <person name="Gong Y."/>
            <person name="Samejima M."/>
            <person name="Mahadevan R."/>
            <person name="Abou-Zaid M."/>
            <person name="de Vries R.P."/>
            <person name="Igarashi K."/>
            <person name="Yadav J.S."/>
            <person name="Grigoriev I.V."/>
            <person name="Master E.R."/>
        </authorList>
    </citation>
    <scope>NUCLEOTIDE SEQUENCE [LARGE SCALE GENOMIC DNA]</scope>
    <source>
        <strain evidence="3 4">HHB-10118-sp</strain>
    </source>
</reference>
<feature type="transmembrane region" description="Helical" evidence="1">
    <location>
        <begin position="58"/>
        <end position="77"/>
    </location>
</feature>
<feature type="transmembrane region" description="Helical" evidence="1">
    <location>
        <begin position="16"/>
        <end position="38"/>
    </location>
</feature>
<gene>
    <name evidence="3" type="ORF">PHACADRAFT_262800</name>
</gene>
<dbReference type="InParanoid" id="K5UMJ8"/>
<name>K5UMJ8_PHACS</name>
<feature type="transmembrane region" description="Helical" evidence="1">
    <location>
        <begin position="205"/>
        <end position="226"/>
    </location>
</feature>
<feature type="transmembrane region" description="Helical" evidence="1">
    <location>
        <begin position="125"/>
        <end position="148"/>
    </location>
</feature>
<dbReference type="EMBL" id="JH930477">
    <property type="protein sequence ID" value="EKM50911.1"/>
    <property type="molecule type" value="Genomic_DNA"/>
</dbReference>
<organism evidence="3 4">
    <name type="scientific">Phanerochaete carnosa (strain HHB-10118-sp)</name>
    <name type="common">White-rot fungus</name>
    <name type="synonym">Peniophora carnosa</name>
    <dbReference type="NCBI Taxonomy" id="650164"/>
    <lineage>
        <taxon>Eukaryota</taxon>
        <taxon>Fungi</taxon>
        <taxon>Dikarya</taxon>
        <taxon>Basidiomycota</taxon>
        <taxon>Agaricomycotina</taxon>
        <taxon>Agaricomycetes</taxon>
        <taxon>Polyporales</taxon>
        <taxon>Phanerochaetaceae</taxon>
        <taxon>Phanerochaete</taxon>
    </lineage>
</organism>